<feature type="region of interest" description="Disordered" evidence="1">
    <location>
        <begin position="157"/>
        <end position="184"/>
    </location>
</feature>
<gene>
    <name evidence="2" type="ORF">UFOPK3522_00204</name>
    <name evidence="3" type="ORF">UFOPK4175_00875</name>
</gene>
<name>A0A6J7S4E5_9ZZZZ</name>
<evidence type="ECO:0000313" key="2">
    <source>
        <dbReference type="EMBL" id="CAB4336194.1"/>
    </source>
</evidence>
<evidence type="ECO:0000313" key="3">
    <source>
        <dbReference type="EMBL" id="CAB5035993.1"/>
    </source>
</evidence>
<reference evidence="3" key="1">
    <citation type="submission" date="2020-05" db="EMBL/GenBank/DDBJ databases">
        <authorList>
            <person name="Chiriac C."/>
            <person name="Salcher M."/>
            <person name="Ghai R."/>
            <person name="Kavagutti S V."/>
        </authorList>
    </citation>
    <scope>NUCLEOTIDE SEQUENCE</scope>
</reference>
<sequence>MLILASCGSSEPAATSATEAAITSAQAATVAKRAATETKTATATTSSSGRCSDFATQADAQRAANTRDADGDGVYCESLPCPCLKNGATKPTETAAPSNPEAGCEKPSGIQQIGFSARKYPNIRRHFLDAVRHGWPTILVVDRRGTDARRDRLLPHYPTRAGYDRDEYPPAMGRGRGSEGLTRGSNPVGWLASVKLVPSGENRSHGSVMGIKLRRFCSGTRFSYSFY</sequence>
<dbReference type="EMBL" id="CAFBPX010000154">
    <property type="protein sequence ID" value="CAB5035993.1"/>
    <property type="molecule type" value="Genomic_DNA"/>
</dbReference>
<dbReference type="EMBL" id="CAESAO010000009">
    <property type="protein sequence ID" value="CAB4336194.1"/>
    <property type="molecule type" value="Genomic_DNA"/>
</dbReference>
<protein>
    <submittedName>
        <fullName evidence="3">Unannotated protein</fullName>
    </submittedName>
</protein>
<evidence type="ECO:0000256" key="1">
    <source>
        <dbReference type="SAM" id="MobiDB-lite"/>
    </source>
</evidence>
<organism evidence="3">
    <name type="scientific">freshwater metagenome</name>
    <dbReference type="NCBI Taxonomy" id="449393"/>
    <lineage>
        <taxon>unclassified sequences</taxon>
        <taxon>metagenomes</taxon>
        <taxon>ecological metagenomes</taxon>
    </lineage>
</organism>
<dbReference type="AlphaFoldDB" id="A0A6J7S4E5"/>
<proteinExistence type="predicted"/>
<accession>A0A6J7S4E5</accession>